<sequence length="198" mass="22964">MPLPETIPKRYNGIIKIQNDADWCLDALEELNMEDIPVPVPVSTPVYQKFEENNLNISLFVRMDSSLNYEVLSYDLYRGPDALEKFVNAIERELLEIQIDLSAPAKIIMEPGDYKVYNEATECWICKKAFNKPAPEILQQFEEAKHRLLECEECEICMNKEHPEMKDKLLAYLHPTSLSASQRILGNIRLWISVNLDF</sequence>
<comment type="caution">
    <text evidence="1">The sequence shown here is derived from an EMBL/GenBank/DDBJ whole genome shotgun (WGS) entry which is preliminary data.</text>
</comment>
<reference evidence="1" key="1">
    <citation type="submission" date="2021-06" db="EMBL/GenBank/DDBJ databases">
        <authorList>
            <person name="Kallberg Y."/>
            <person name="Tangrot J."/>
            <person name="Rosling A."/>
        </authorList>
    </citation>
    <scope>NUCLEOTIDE SEQUENCE</scope>
    <source>
        <strain evidence="1">CL356</strain>
    </source>
</reference>
<gene>
    <name evidence="1" type="ORF">ACOLOM_LOCUS870</name>
</gene>
<evidence type="ECO:0000313" key="2">
    <source>
        <dbReference type="Proteomes" id="UP000789525"/>
    </source>
</evidence>
<dbReference type="Proteomes" id="UP000789525">
    <property type="component" value="Unassembled WGS sequence"/>
</dbReference>
<dbReference type="EMBL" id="CAJVPT010000949">
    <property type="protein sequence ID" value="CAG8453647.1"/>
    <property type="molecule type" value="Genomic_DNA"/>
</dbReference>
<protein>
    <submittedName>
        <fullName evidence="1">16198_t:CDS:1</fullName>
    </submittedName>
</protein>
<evidence type="ECO:0000313" key="1">
    <source>
        <dbReference type="EMBL" id="CAG8453647.1"/>
    </source>
</evidence>
<proteinExistence type="predicted"/>
<accession>A0ACA9K5G2</accession>
<organism evidence="1 2">
    <name type="scientific">Acaulospora colombiana</name>
    <dbReference type="NCBI Taxonomy" id="27376"/>
    <lineage>
        <taxon>Eukaryota</taxon>
        <taxon>Fungi</taxon>
        <taxon>Fungi incertae sedis</taxon>
        <taxon>Mucoromycota</taxon>
        <taxon>Glomeromycotina</taxon>
        <taxon>Glomeromycetes</taxon>
        <taxon>Diversisporales</taxon>
        <taxon>Acaulosporaceae</taxon>
        <taxon>Acaulospora</taxon>
    </lineage>
</organism>
<name>A0ACA9K5G2_9GLOM</name>
<keyword evidence="2" id="KW-1185">Reference proteome</keyword>